<organism evidence="2 3">
    <name type="scientific">Coccomyxa viridis</name>
    <dbReference type="NCBI Taxonomy" id="1274662"/>
    <lineage>
        <taxon>Eukaryota</taxon>
        <taxon>Viridiplantae</taxon>
        <taxon>Chlorophyta</taxon>
        <taxon>core chlorophytes</taxon>
        <taxon>Trebouxiophyceae</taxon>
        <taxon>Trebouxiophyceae incertae sedis</taxon>
        <taxon>Coccomyxaceae</taxon>
        <taxon>Coccomyxa</taxon>
    </lineage>
</organism>
<dbReference type="EMBL" id="CAXHTA020000002">
    <property type="protein sequence ID" value="CAL5219947.1"/>
    <property type="molecule type" value="Genomic_DNA"/>
</dbReference>
<comment type="caution">
    <text evidence="2">The sequence shown here is derived from an EMBL/GenBank/DDBJ whole genome shotgun (WGS) entry which is preliminary data.</text>
</comment>
<dbReference type="InterPro" id="IPR052396">
    <property type="entry name" value="Meiotic_Drive_Suppr_Kinase"/>
</dbReference>
<dbReference type="PANTHER" id="PTHR37171">
    <property type="entry name" value="SERINE/THREONINE-PROTEIN KINASE YRZF-RELATED"/>
    <property type="match status" value="1"/>
</dbReference>
<name>A0ABP1FQW8_9CHLO</name>
<dbReference type="PANTHER" id="PTHR37171:SF1">
    <property type="entry name" value="SERINE_THREONINE-PROTEIN KINASE YRZF-RELATED"/>
    <property type="match status" value="1"/>
</dbReference>
<gene>
    <name evidence="2" type="primary">g1879</name>
    <name evidence="2" type="ORF">VP750_LOCUS1606</name>
</gene>
<sequence length="473" mass="51052">MSQATALDSESPAAWEAWNSAADAFDAAELAFVEADADPDSDRKPLSNAQSVAPQTYTKIVPWELSEGACELINSLDNTQRVYPKPFYRVEHDESFEDHGDLRGRVVTMMETVNNVLKQLGNAVKCSAGGDCRSMSSADLIMRLDSAHSSLTDLSAQVLGTVLVKKDFSLRPGESLQQALRDPQRSGPIQAFVQEAYGMAVVDEAPVFALTSYNVTVFFKRSDDVRDKRLWASEPVWINQTDPSACAMWALVLQQAEKLRSWKALLPRAEVPPNVEEKIGSPLCLGSLSHLEAQVAAESMSTSSASLVTCSPATSSPAVSSKRGHAEEQQTDIPRSPVSLVQRGTHCPSLNLQACSPYSKAPQNDGCASAPEPAAVYFVKEGIMLLSELGLTGEILDSFEHGKILKGVWGGKPAAVKVFNLRKPGAAAQYETEKRAYSSLLDLDGKTVPRFLCSGLQAHTAAPVIVTSYEGKC</sequence>
<protein>
    <submittedName>
        <fullName evidence="2">G1879 protein</fullName>
    </submittedName>
</protein>
<accession>A0ABP1FQW8</accession>
<evidence type="ECO:0000313" key="2">
    <source>
        <dbReference type="EMBL" id="CAL5219947.1"/>
    </source>
</evidence>
<evidence type="ECO:0000256" key="1">
    <source>
        <dbReference type="SAM" id="MobiDB-lite"/>
    </source>
</evidence>
<proteinExistence type="predicted"/>
<feature type="region of interest" description="Disordered" evidence="1">
    <location>
        <begin position="314"/>
        <end position="340"/>
    </location>
</feature>
<dbReference type="Proteomes" id="UP001497392">
    <property type="component" value="Unassembled WGS sequence"/>
</dbReference>
<keyword evidence="3" id="KW-1185">Reference proteome</keyword>
<reference evidence="2 3" key="1">
    <citation type="submission" date="2024-06" db="EMBL/GenBank/DDBJ databases">
        <authorList>
            <person name="Kraege A."/>
            <person name="Thomma B."/>
        </authorList>
    </citation>
    <scope>NUCLEOTIDE SEQUENCE [LARGE SCALE GENOMIC DNA]</scope>
</reference>
<evidence type="ECO:0000313" key="3">
    <source>
        <dbReference type="Proteomes" id="UP001497392"/>
    </source>
</evidence>